<gene>
    <name evidence="1" type="ORF">LITE_LOCUS9220</name>
</gene>
<dbReference type="EMBL" id="CAMGYJ010000003">
    <property type="protein sequence ID" value="CAI0396642.1"/>
    <property type="molecule type" value="Genomic_DNA"/>
</dbReference>
<keyword evidence="2" id="KW-1185">Reference proteome</keyword>
<name>A0AAV0IGP7_9ROSI</name>
<evidence type="ECO:0000313" key="1">
    <source>
        <dbReference type="EMBL" id="CAI0396642.1"/>
    </source>
</evidence>
<organism evidence="1 2">
    <name type="scientific">Linum tenue</name>
    <dbReference type="NCBI Taxonomy" id="586396"/>
    <lineage>
        <taxon>Eukaryota</taxon>
        <taxon>Viridiplantae</taxon>
        <taxon>Streptophyta</taxon>
        <taxon>Embryophyta</taxon>
        <taxon>Tracheophyta</taxon>
        <taxon>Spermatophyta</taxon>
        <taxon>Magnoliopsida</taxon>
        <taxon>eudicotyledons</taxon>
        <taxon>Gunneridae</taxon>
        <taxon>Pentapetalae</taxon>
        <taxon>rosids</taxon>
        <taxon>fabids</taxon>
        <taxon>Malpighiales</taxon>
        <taxon>Linaceae</taxon>
        <taxon>Linum</taxon>
    </lineage>
</organism>
<comment type="caution">
    <text evidence="1">The sequence shown here is derived from an EMBL/GenBank/DDBJ whole genome shotgun (WGS) entry which is preliminary data.</text>
</comment>
<evidence type="ECO:0000313" key="2">
    <source>
        <dbReference type="Proteomes" id="UP001154282"/>
    </source>
</evidence>
<proteinExistence type="predicted"/>
<accession>A0AAV0IGP7</accession>
<reference evidence="1" key="1">
    <citation type="submission" date="2022-08" db="EMBL/GenBank/DDBJ databases">
        <authorList>
            <person name="Gutierrez-Valencia J."/>
        </authorList>
    </citation>
    <scope>NUCLEOTIDE SEQUENCE</scope>
</reference>
<dbReference type="Proteomes" id="UP001154282">
    <property type="component" value="Unassembled WGS sequence"/>
</dbReference>
<sequence length="128" mass="14044">MHMVHYRSAGCWCCSSCIIRSRLDNRCFLMVGFKSHSKPTTGKRRCKRGSRRRLLRRRAMVGSCSCGYRVKGSISLRGAGCSTLSSTSGISGAGVKLLPPPPPTTAYTLRAISPLMWENSPRLSSGYL</sequence>
<protein>
    <submittedName>
        <fullName evidence="1">Uncharacterized protein</fullName>
    </submittedName>
</protein>
<dbReference type="AlphaFoldDB" id="A0AAV0IGP7"/>